<sequence length="87" mass="10389">MDKREESSLIQHHLQVGRQMIQDLLNDAETVQTLIDELDSDSDEEVEEVEETTRQRPNIDRDRYDFHDKLMADYLNENARYSNKDFS</sequence>
<feature type="region of interest" description="Disordered" evidence="1">
    <location>
        <begin position="40"/>
        <end position="60"/>
    </location>
</feature>
<evidence type="ECO:0000256" key="1">
    <source>
        <dbReference type="SAM" id="MobiDB-lite"/>
    </source>
</evidence>
<reference evidence="2" key="1">
    <citation type="submission" date="2022-10" db="EMBL/GenBank/DDBJ databases">
        <title>Puccinia triticina Genome sequencing and assembly.</title>
        <authorList>
            <person name="Li C."/>
        </authorList>
    </citation>
    <scope>NUCLEOTIDE SEQUENCE</scope>
    <source>
        <strain evidence="2">Pt15</strain>
    </source>
</reference>
<dbReference type="RefSeq" id="XP_053028864.1">
    <property type="nucleotide sequence ID" value="XM_053164900.1"/>
</dbReference>
<evidence type="ECO:0000313" key="3">
    <source>
        <dbReference type="Proteomes" id="UP001164743"/>
    </source>
</evidence>
<feature type="compositionally biased region" description="Acidic residues" evidence="1">
    <location>
        <begin position="40"/>
        <end position="50"/>
    </location>
</feature>
<evidence type="ECO:0000313" key="2">
    <source>
        <dbReference type="EMBL" id="WAQ93309.1"/>
    </source>
</evidence>
<protein>
    <submittedName>
        <fullName evidence="2">Uncharacterized protein</fullName>
    </submittedName>
</protein>
<proteinExistence type="predicted"/>
<feature type="compositionally biased region" description="Basic and acidic residues" evidence="1">
    <location>
        <begin position="51"/>
        <end position="60"/>
    </location>
</feature>
<accession>A0ABY7D944</accession>
<dbReference type="GeneID" id="77805795"/>
<dbReference type="EMBL" id="CP110438">
    <property type="protein sequence ID" value="WAQ93309.1"/>
    <property type="molecule type" value="Genomic_DNA"/>
</dbReference>
<keyword evidence="3" id="KW-1185">Reference proteome</keyword>
<organism evidence="2 3">
    <name type="scientific">Puccinia triticina</name>
    <dbReference type="NCBI Taxonomy" id="208348"/>
    <lineage>
        <taxon>Eukaryota</taxon>
        <taxon>Fungi</taxon>
        <taxon>Dikarya</taxon>
        <taxon>Basidiomycota</taxon>
        <taxon>Pucciniomycotina</taxon>
        <taxon>Pucciniomycetes</taxon>
        <taxon>Pucciniales</taxon>
        <taxon>Pucciniaceae</taxon>
        <taxon>Puccinia</taxon>
    </lineage>
</organism>
<name>A0ABY7D944_9BASI</name>
<dbReference type="Proteomes" id="UP001164743">
    <property type="component" value="Chromosome 18A"/>
</dbReference>
<gene>
    <name evidence="2" type="ORF">PtA15_18A369</name>
</gene>